<evidence type="ECO:0000313" key="1">
    <source>
        <dbReference type="EMBL" id="KOS47724.1"/>
    </source>
</evidence>
<dbReference type="OrthoDB" id="5326346at2759"/>
<gene>
    <name evidence="1" type="ORF">ACN38_g1343</name>
</gene>
<keyword evidence="2" id="KW-1185">Reference proteome</keyword>
<name>A0A0M8PFQ2_9EURO</name>
<organism evidence="1 2">
    <name type="scientific">Penicillium nordicum</name>
    <dbReference type="NCBI Taxonomy" id="229535"/>
    <lineage>
        <taxon>Eukaryota</taxon>
        <taxon>Fungi</taxon>
        <taxon>Dikarya</taxon>
        <taxon>Ascomycota</taxon>
        <taxon>Pezizomycotina</taxon>
        <taxon>Eurotiomycetes</taxon>
        <taxon>Eurotiomycetidae</taxon>
        <taxon>Eurotiales</taxon>
        <taxon>Aspergillaceae</taxon>
        <taxon>Penicillium</taxon>
    </lineage>
</organism>
<dbReference type="Proteomes" id="UP000037696">
    <property type="component" value="Unassembled WGS sequence"/>
</dbReference>
<protein>
    <submittedName>
        <fullName evidence="1">Uncharacterized protein</fullName>
    </submittedName>
</protein>
<evidence type="ECO:0000313" key="2">
    <source>
        <dbReference type="Proteomes" id="UP000037696"/>
    </source>
</evidence>
<proteinExistence type="predicted"/>
<dbReference type="AlphaFoldDB" id="A0A0M8PFQ2"/>
<reference evidence="1 2" key="1">
    <citation type="submission" date="2015-08" db="EMBL/GenBank/DDBJ databases">
        <title>Genome sequencing of Penicillium nordicum.</title>
        <authorList>
            <person name="Nguyen H.D."/>
            <person name="Seifert K.A."/>
        </authorList>
    </citation>
    <scope>NUCLEOTIDE SEQUENCE [LARGE SCALE GENOMIC DNA]</scope>
    <source>
        <strain evidence="1 2">DAOMC 185683</strain>
    </source>
</reference>
<sequence length="124" mass="14210">MYGALTMHMVALHLLSPKPAAPFLGLNYEDLRQKIQLRFNSDSVQIHQIQFRFNSDSIHFRSMPLPIAPLPIGVSFDSFCQLLGLGDSKLGEEWSPIQRTEWLVNRHGGYLNQCKQKNKTTIDR</sequence>
<accession>A0A0M8PFQ2</accession>
<comment type="caution">
    <text evidence="1">The sequence shown here is derived from an EMBL/GenBank/DDBJ whole genome shotgun (WGS) entry which is preliminary data.</text>
</comment>
<dbReference type="EMBL" id="LHQQ01000013">
    <property type="protein sequence ID" value="KOS47724.1"/>
    <property type="molecule type" value="Genomic_DNA"/>
</dbReference>